<gene>
    <name evidence="8" type="primary">VvCHDp000202_38</name>
    <name evidence="8" type="ORF">CK203_052096</name>
</gene>
<dbReference type="EMBL" id="QGNW01000433">
    <property type="protein sequence ID" value="RVW71662.1"/>
    <property type="molecule type" value="Genomic_DNA"/>
</dbReference>
<dbReference type="Proteomes" id="UP000288805">
    <property type="component" value="Unassembled WGS sequence"/>
</dbReference>
<dbReference type="InterPro" id="IPR001245">
    <property type="entry name" value="Ser-Thr/Tyr_kinase_cat_dom"/>
</dbReference>
<dbReference type="PANTHER" id="PTHR48053:SF126">
    <property type="entry name" value="MDIS1-INTERACTING RECEPTOR LIKE KINASE 2-LIKE ISOFORM X1"/>
    <property type="match status" value="1"/>
</dbReference>
<dbReference type="AlphaFoldDB" id="A0A438GHK2"/>
<keyword evidence="5" id="KW-0472">Membrane</keyword>
<keyword evidence="8" id="KW-0808">Transferase</keyword>
<dbReference type="GO" id="GO:0004672">
    <property type="term" value="F:protein kinase activity"/>
    <property type="evidence" value="ECO:0007669"/>
    <property type="project" value="InterPro"/>
</dbReference>
<dbReference type="Gene3D" id="1.10.510.10">
    <property type="entry name" value="Transferase(Phosphotransferase) domain 1"/>
    <property type="match status" value="2"/>
</dbReference>
<proteinExistence type="predicted"/>
<evidence type="ECO:0000256" key="4">
    <source>
        <dbReference type="ARBA" id="ARBA00022737"/>
    </source>
</evidence>
<dbReference type="InterPro" id="IPR032675">
    <property type="entry name" value="LRR_dom_sf"/>
</dbReference>
<dbReference type="InterPro" id="IPR011009">
    <property type="entry name" value="Kinase-like_dom_sf"/>
</dbReference>
<keyword evidence="6 8" id="KW-0675">Receptor</keyword>
<evidence type="ECO:0000256" key="3">
    <source>
        <dbReference type="ARBA" id="ARBA00022729"/>
    </source>
</evidence>
<evidence type="ECO:0000313" key="8">
    <source>
        <dbReference type="EMBL" id="RVW71662.1"/>
    </source>
</evidence>
<dbReference type="Pfam" id="PF00560">
    <property type="entry name" value="LRR_1"/>
    <property type="match status" value="4"/>
</dbReference>
<organism evidence="8 9">
    <name type="scientific">Vitis vinifera</name>
    <name type="common">Grape</name>
    <dbReference type="NCBI Taxonomy" id="29760"/>
    <lineage>
        <taxon>Eukaryota</taxon>
        <taxon>Viridiplantae</taxon>
        <taxon>Streptophyta</taxon>
        <taxon>Embryophyta</taxon>
        <taxon>Tracheophyta</taxon>
        <taxon>Spermatophyta</taxon>
        <taxon>Magnoliopsida</taxon>
        <taxon>eudicotyledons</taxon>
        <taxon>Gunneridae</taxon>
        <taxon>Pentapetalae</taxon>
        <taxon>rosids</taxon>
        <taxon>Vitales</taxon>
        <taxon>Vitaceae</taxon>
        <taxon>Viteae</taxon>
        <taxon>Vitis</taxon>
    </lineage>
</organism>
<evidence type="ECO:0000256" key="6">
    <source>
        <dbReference type="ARBA" id="ARBA00023170"/>
    </source>
</evidence>
<dbReference type="Gene3D" id="3.80.10.10">
    <property type="entry name" value="Ribonuclease Inhibitor"/>
    <property type="match status" value="2"/>
</dbReference>
<keyword evidence="3" id="KW-0732">Signal</keyword>
<dbReference type="PANTHER" id="PTHR48053">
    <property type="entry name" value="LEUCINE RICH REPEAT FAMILY PROTEIN, EXPRESSED"/>
    <property type="match status" value="1"/>
</dbReference>
<name>A0A438GHK2_VITVI</name>
<keyword evidence="8" id="KW-0418">Kinase</keyword>
<evidence type="ECO:0000256" key="5">
    <source>
        <dbReference type="ARBA" id="ARBA00023136"/>
    </source>
</evidence>
<keyword evidence="4" id="KW-0677">Repeat</keyword>
<dbReference type="InterPro" id="IPR051716">
    <property type="entry name" value="Plant_RL_S/T_kinase"/>
</dbReference>
<reference evidence="8 9" key="1">
    <citation type="journal article" date="2018" name="PLoS Genet.">
        <title>Population sequencing reveals clonal diversity and ancestral inbreeding in the grapevine cultivar Chardonnay.</title>
        <authorList>
            <person name="Roach M.J."/>
            <person name="Johnson D.L."/>
            <person name="Bohlmann J."/>
            <person name="van Vuuren H.J."/>
            <person name="Jones S.J."/>
            <person name="Pretorius I.S."/>
            <person name="Schmidt S.A."/>
            <person name="Borneman A.R."/>
        </authorList>
    </citation>
    <scope>NUCLEOTIDE SEQUENCE [LARGE SCALE GENOMIC DNA]</scope>
    <source>
        <strain evidence="9">cv. Chardonnay</strain>
        <tissue evidence="8">Leaf</tissue>
    </source>
</reference>
<dbReference type="InterPro" id="IPR001611">
    <property type="entry name" value="Leu-rich_rpt"/>
</dbReference>
<dbReference type="GO" id="GO:0016020">
    <property type="term" value="C:membrane"/>
    <property type="evidence" value="ECO:0007669"/>
    <property type="project" value="UniProtKB-SubCell"/>
</dbReference>
<feature type="domain" description="Serine-threonine/tyrosine-protein kinase catalytic" evidence="7">
    <location>
        <begin position="349"/>
        <end position="447"/>
    </location>
</feature>
<evidence type="ECO:0000313" key="9">
    <source>
        <dbReference type="Proteomes" id="UP000288805"/>
    </source>
</evidence>
<protein>
    <submittedName>
        <fullName evidence="8">Putative leucine-rich repeat receptor-like protein kinase</fullName>
    </submittedName>
</protein>
<evidence type="ECO:0000259" key="7">
    <source>
        <dbReference type="Pfam" id="PF07714"/>
    </source>
</evidence>
<dbReference type="SUPFAM" id="SSF56112">
    <property type="entry name" value="Protein kinase-like (PK-like)"/>
    <property type="match status" value="1"/>
</dbReference>
<sequence length="470" mass="51334">MVSSVIISTAVVIVTSTMMMMLFSLAKAISSPSSSTDEAEALRSTGWWNSTSAHCHWDGVYCNNAGRVTGIALYGSGKELGELSKLEFSSFPSLVELNLSACGLNGSIPHQIGTLTQLTVLSLHDNNLTGEIPLSWLTHSVALPHPFNLIGVIPSSFGNLTTLTTLYLMISVRIKSVGFIPEEIVNLKKLSHLDMSNNLISGKIPSQLGNLKEVKYFNLSHNNLSGTIPYSISSNYNKWTLIDLSNNRLEGQTRAPVEAFGHNKGLCGEIKDIIQATEDFDIKYCIGTGGYGAFTEHNYLPGRDEVEAVELDWIKRVNVVKSIANALSYMHHDCDLPIIHRDISSTYGYIAPELAYTMVVTEKCDIYSFGMVALETMMGMHPGEFVTSLSSSSTQNTTLKDVLDSRLSSPKSTQVANNIALTVSLALKCLHSNPQFRPSMQEVSSKLVSTRSFPQPISAISLLQLKDEVI</sequence>
<dbReference type="GO" id="GO:0005524">
    <property type="term" value="F:ATP binding"/>
    <property type="evidence" value="ECO:0007669"/>
    <property type="project" value="InterPro"/>
</dbReference>
<comment type="subcellular location">
    <subcellularLocation>
        <location evidence="1">Membrane</location>
        <topology evidence="1">Single-pass type I membrane protein</topology>
    </subcellularLocation>
</comment>
<comment type="caution">
    <text evidence="8">The sequence shown here is derived from an EMBL/GenBank/DDBJ whole genome shotgun (WGS) entry which is preliminary data.</text>
</comment>
<evidence type="ECO:0000256" key="2">
    <source>
        <dbReference type="ARBA" id="ARBA00022614"/>
    </source>
</evidence>
<evidence type="ECO:0000256" key="1">
    <source>
        <dbReference type="ARBA" id="ARBA00004479"/>
    </source>
</evidence>
<dbReference type="Pfam" id="PF07714">
    <property type="entry name" value="PK_Tyr_Ser-Thr"/>
    <property type="match status" value="1"/>
</dbReference>
<dbReference type="FunFam" id="3.80.10.10:FF:000400">
    <property type="entry name" value="Nuclear pore complex protein NUP107"/>
    <property type="match status" value="1"/>
</dbReference>
<dbReference type="SUPFAM" id="SSF52058">
    <property type="entry name" value="L domain-like"/>
    <property type="match status" value="1"/>
</dbReference>
<keyword evidence="2" id="KW-0433">Leucine-rich repeat</keyword>
<accession>A0A438GHK2</accession>